<protein>
    <submittedName>
        <fullName evidence="1">Uncharacterized protein</fullName>
    </submittedName>
</protein>
<reference evidence="1 2" key="1">
    <citation type="journal article" date="2012" name="Proc. Natl. Acad. Sci. U.S.A.">
        <title>Comparative genomics of Ceriporiopsis subvermispora and Phanerochaete chrysosporium provide insight into selective ligninolysis.</title>
        <authorList>
            <person name="Fernandez-Fueyo E."/>
            <person name="Ruiz-Duenas F.J."/>
            <person name="Ferreira P."/>
            <person name="Floudas D."/>
            <person name="Hibbett D.S."/>
            <person name="Canessa P."/>
            <person name="Larrondo L.F."/>
            <person name="James T.Y."/>
            <person name="Seelenfreund D."/>
            <person name="Lobos S."/>
            <person name="Polanco R."/>
            <person name="Tello M."/>
            <person name="Honda Y."/>
            <person name="Watanabe T."/>
            <person name="Watanabe T."/>
            <person name="Ryu J.S."/>
            <person name="Kubicek C.P."/>
            <person name="Schmoll M."/>
            <person name="Gaskell J."/>
            <person name="Hammel K.E."/>
            <person name="St John F.J."/>
            <person name="Vanden Wymelenberg A."/>
            <person name="Sabat G."/>
            <person name="Splinter BonDurant S."/>
            <person name="Syed K."/>
            <person name="Yadav J.S."/>
            <person name="Doddapaneni H."/>
            <person name="Subramanian V."/>
            <person name="Lavin J.L."/>
            <person name="Oguiza J.A."/>
            <person name="Perez G."/>
            <person name="Pisabarro A.G."/>
            <person name="Ramirez L."/>
            <person name="Santoyo F."/>
            <person name="Master E."/>
            <person name="Coutinho P.M."/>
            <person name="Henrissat B."/>
            <person name="Lombard V."/>
            <person name="Magnuson J.K."/>
            <person name="Kuees U."/>
            <person name="Hori C."/>
            <person name="Igarashi K."/>
            <person name="Samejima M."/>
            <person name="Held B.W."/>
            <person name="Barry K.W."/>
            <person name="LaButti K.M."/>
            <person name="Lapidus A."/>
            <person name="Lindquist E.A."/>
            <person name="Lucas S.M."/>
            <person name="Riley R."/>
            <person name="Salamov A.A."/>
            <person name="Hoffmeister D."/>
            <person name="Schwenk D."/>
            <person name="Hadar Y."/>
            <person name="Yarden O."/>
            <person name="de Vries R.P."/>
            <person name="Wiebenga A."/>
            <person name="Stenlid J."/>
            <person name="Eastwood D."/>
            <person name="Grigoriev I.V."/>
            <person name="Berka R.M."/>
            <person name="Blanchette R.A."/>
            <person name="Kersten P."/>
            <person name="Martinez A.T."/>
            <person name="Vicuna R."/>
            <person name="Cullen D."/>
        </authorList>
    </citation>
    <scope>NUCLEOTIDE SEQUENCE [LARGE SCALE GENOMIC DNA]</scope>
    <source>
        <strain evidence="1 2">B</strain>
    </source>
</reference>
<evidence type="ECO:0000313" key="2">
    <source>
        <dbReference type="Proteomes" id="UP000016930"/>
    </source>
</evidence>
<keyword evidence="2" id="KW-1185">Reference proteome</keyword>
<dbReference type="EMBL" id="KB445797">
    <property type="protein sequence ID" value="EMD36660.1"/>
    <property type="molecule type" value="Genomic_DNA"/>
</dbReference>
<organism evidence="1 2">
    <name type="scientific">Ceriporiopsis subvermispora (strain B)</name>
    <name type="common">White-rot fungus</name>
    <name type="synonym">Gelatoporia subvermispora</name>
    <dbReference type="NCBI Taxonomy" id="914234"/>
    <lineage>
        <taxon>Eukaryota</taxon>
        <taxon>Fungi</taxon>
        <taxon>Dikarya</taxon>
        <taxon>Basidiomycota</taxon>
        <taxon>Agaricomycotina</taxon>
        <taxon>Agaricomycetes</taxon>
        <taxon>Polyporales</taxon>
        <taxon>Gelatoporiaceae</taxon>
        <taxon>Gelatoporia</taxon>
    </lineage>
</organism>
<accession>M2QWZ0</accession>
<sequence>MEDSRMRRGMALPFTREAGRAIVRSSRAADVDLAFVRLTRALWKFLSPMRPD</sequence>
<name>M2QWZ0_CERS8</name>
<evidence type="ECO:0000313" key="1">
    <source>
        <dbReference type="EMBL" id="EMD36660.1"/>
    </source>
</evidence>
<gene>
    <name evidence="1" type="ORF">CERSUDRAFT_83695</name>
</gene>
<proteinExistence type="predicted"/>
<dbReference type="HOGENOM" id="CLU_3092886_0_0_1"/>
<feature type="non-terminal residue" evidence="1">
    <location>
        <position position="52"/>
    </location>
</feature>
<dbReference type="AlphaFoldDB" id="M2QWZ0"/>
<dbReference type="Proteomes" id="UP000016930">
    <property type="component" value="Unassembled WGS sequence"/>
</dbReference>